<keyword evidence="3 7" id="KW-0812">Transmembrane</keyword>
<evidence type="ECO:0000256" key="5">
    <source>
        <dbReference type="ARBA" id="ARBA00022989"/>
    </source>
</evidence>
<evidence type="ECO:0000256" key="1">
    <source>
        <dbReference type="ARBA" id="ARBA00004651"/>
    </source>
</evidence>
<protein>
    <submittedName>
        <fullName evidence="9">Phosphatase PAP2 family protein</fullName>
    </submittedName>
</protein>
<evidence type="ECO:0000256" key="2">
    <source>
        <dbReference type="ARBA" id="ARBA00022475"/>
    </source>
</evidence>
<keyword evidence="10" id="KW-1185">Reference proteome</keyword>
<feature type="transmembrane region" description="Helical" evidence="7">
    <location>
        <begin position="116"/>
        <end position="135"/>
    </location>
</feature>
<organism evidence="9 10">
    <name type="scientific">Streptomyces mirabilis</name>
    <dbReference type="NCBI Taxonomy" id="68239"/>
    <lineage>
        <taxon>Bacteria</taxon>
        <taxon>Bacillati</taxon>
        <taxon>Actinomycetota</taxon>
        <taxon>Actinomycetes</taxon>
        <taxon>Kitasatosporales</taxon>
        <taxon>Streptomycetaceae</taxon>
        <taxon>Streptomyces</taxon>
    </lineage>
</organism>
<dbReference type="Gene3D" id="1.20.144.10">
    <property type="entry name" value="Phosphatidic acid phosphatase type 2/haloperoxidase"/>
    <property type="match status" value="2"/>
</dbReference>
<dbReference type="Pfam" id="PF01569">
    <property type="entry name" value="PAP2"/>
    <property type="match status" value="1"/>
</dbReference>
<evidence type="ECO:0000256" key="6">
    <source>
        <dbReference type="ARBA" id="ARBA00023136"/>
    </source>
</evidence>
<dbReference type="Proteomes" id="UP001257627">
    <property type="component" value="Unassembled WGS sequence"/>
</dbReference>
<dbReference type="PANTHER" id="PTHR14969:SF62">
    <property type="entry name" value="DECAPRENYLPHOSPHORYL-5-PHOSPHORIBOSE PHOSPHATASE RV3807C-RELATED"/>
    <property type="match status" value="1"/>
</dbReference>
<dbReference type="SMART" id="SM00014">
    <property type="entry name" value="acidPPc"/>
    <property type="match status" value="1"/>
</dbReference>
<feature type="transmembrane region" description="Helical" evidence="7">
    <location>
        <begin position="38"/>
        <end position="58"/>
    </location>
</feature>
<evidence type="ECO:0000313" key="9">
    <source>
        <dbReference type="EMBL" id="MDU8999768.1"/>
    </source>
</evidence>
<evidence type="ECO:0000256" key="7">
    <source>
        <dbReference type="SAM" id="Phobius"/>
    </source>
</evidence>
<feature type="transmembrane region" description="Helical" evidence="7">
    <location>
        <begin position="65"/>
        <end position="84"/>
    </location>
</feature>
<evidence type="ECO:0000256" key="4">
    <source>
        <dbReference type="ARBA" id="ARBA00022801"/>
    </source>
</evidence>
<sequence>MTTSSRSIQALDGARIDGGLYTDVTDFARHTHWLNGTVSAYTSYGIALFAVLLLAAWWRARRQGSAVMAAALAAPFAVVLAYAVNDGIKSLFQELRPCRALPHDFLIEACPPADDYAFPSNHTTVVFAVAAALFLVNRRLGVVASLAAVLMAVSRVYVGAHYPHDVAVGALVGTCVAFVAVLMARRFGAPAVERLRGGTLRSLLLAA</sequence>
<evidence type="ECO:0000313" key="10">
    <source>
        <dbReference type="Proteomes" id="UP001257627"/>
    </source>
</evidence>
<keyword evidence="5 7" id="KW-1133">Transmembrane helix</keyword>
<dbReference type="InterPro" id="IPR000326">
    <property type="entry name" value="PAP2/HPO"/>
</dbReference>
<gene>
    <name evidence="9" type="ORF">PU648_46960</name>
</gene>
<feature type="transmembrane region" description="Helical" evidence="7">
    <location>
        <begin position="166"/>
        <end position="184"/>
    </location>
</feature>
<dbReference type="InterPro" id="IPR036938">
    <property type="entry name" value="PAP2/HPO_sf"/>
</dbReference>
<keyword evidence="2" id="KW-1003">Cell membrane</keyword>
<reference evidence="9 10" key="1">
    <citation type="submission" date="2023-02" db="EMBL/GenBank/DDBJ databases">
        <authorList>
            <person name="Maleckis M."/>
        </authorList>
    </citation>
    <scope>NUCLEOTIDE SEQUENCE [LARGE SCALE GENOMIC DNA]</scope>
    <source>
        <strain evidence="9 10">P8-A2</strain>
    </source>
</reference>
<feature type="transmembrane region" description="Helical" evidence="7">
    <location>
        <begin position="142"/>
        <end position="160"/>
    </location>
</feature>
<dbReference type="RefSeq" id="WP_143614359.1">
    <property type="nucleotide sequence ID" value="NZ_CP107955.1"/>
</dbReference>
<keyword evidence="6 7" id="KW-0472">Membrane</keyword>
<name>A0ABU3V0R5_9ACTN</name>
<accession>A0ABU3V0R5</accession>
<keyword evidence="4" id="KW-0378">Hydrolase</keyword>
<evidence type="ECO:0000259" key="8">
    <source>
        <dbReference type="SMART" id="SM00014"/>
    </source>
</evidence>
<dbReference type="EMBL" id="JARAKF010000001">
    <property type="protein sequence ID" value="MDU8999768.1"/>
    <property type="molecule type" value="Genomic_DNA"/>
</dbReference>
<comment type="subcellular location">
    <subcellularLocation>
        <location evidence="1">Cell membrane</location>
        <topology evidence="1">Multi-pass membrane protein</topology>
    </subcellularLocation>
</comment>
<comment type="caution">
    <text evidence="9">The sequence shown here is derived from an EMBL/GenBank/DDBJ whole genome shotgun (WGS) entry which is preliminary data.</text>
</comment>
<dbReference type="SUPFAM" id="SSF48317">
    <property type="entry name" value="Acid phosphatase/Vanadium-dependent haloperoxidase"/>
    <property type="match status" value="1"/>
</dbReference>
<proteinExistence type="predicted"/>
<evidence type="ECO:0000256" key="3">
    <source>
        <dbReference type="ARBA" id="ARBA00022692"/>
    </source>
</evidence>
<dbReference type="PANTHER" id="PTHR14969">
    <property type="entry name" value="SPHINGOSINE-1-PHOSPHATE PHOSPHOHYDROLASE"/>
    <property type="match status" value="1"/>
</dbReference>
<feature type="domain" description="Phosphatidic acid phosphatase type 2/haloperoxidase" evidence="8">
    <location>
        <begin position="70"/>
        <end position="181"/>
    </location>
</feature>